<dbReference type="AlphaFoldDB" id="A0A8J2ZX33"/>
<keyword evidence="2" id="KW-1185">Reference proteome</keyword>
<comment type="caution">
    <text evidence="1">The sequence shown here is derived from an EMBL/GenBank/DDBJ whole genome shotgun (WGS) entry which is preliminary data.</text>
</comment>
<gene>
    <name evidence="1" type="ORF">GCM10007096_21470</name>
</gene>
<accession>A0A8J2ZX33</accession>
<reference evidence="1" key="1">
    <citation type="journal article" date="2014" name="Int. J. Syst. Evol. Microbiol.">
        <title>Complete genome sequence of Corynebacterium casei LMG S-19264T (=DSM 44701T), isolated from a smear-ripened cheese.</title>
        <authorList>
            <consortium name="US DOE Joint Genome Institute (JGI-PGF)"/>
            <person name="Walter F."/>
            <person name="Albersmeier A."/>
            <person name="Kalinowski J."/>
            <person name="Ruckert C."/>
        </authorList>
    </citation>
    <scope>NUCLEOTIDE SEQUENCE</scope>
    <source>
        <strain evidence="1">CGMCC 1.12777</strain>
    </source>
</reference>
<protein>
    <submittedName>
        <fullName evidence="1">Uncharacterized protein</fullName>
    </submittedName>
</protein>
<organism evidence="1 2">
    <name type="scientific">Pullulanibacillus pueri</name>
    <dbReference type="NCBI Taxonomy" id="1437324"/>
    <lineage>
        <taxon>Bacteria</taxon>
        <taxon>Bacillati</taxon>
        <taxon>Bacillota</taxon>
        <taxon>Bacilli</taxon>
        <taxon>Bacillales</taxon>
        <taxon>Sporolactobacillaceae</taxon>
        <taxon>Pullulanibacillus</taxon>
    </lineage>
</organism>
<evidence type="ECO:0000313" key="1">
    <source>
        <dbReference type="EMBL" id="GGH82292.1"/>
    </source>
</evidence>
<sequence length="55" mass="6404">MQFNMNLPGLEDDRITKTEEMNGSFYLYIEIPRKNTNVQHVGSEPTRSMTTALKR</sequence>
<evidence type="ECO:0000313" key="2">
    <source>
        <dbReference type="Proteomes" id="UP000656813"/>
    </source>
</evidence>
<reference evidence="1" key="2">
    <citation type="submission" date="2020-09" db="EMBL/GenBank/DDBJ databases">
        <authorList>
            <person name="Sun Q."/>
            <person name="Zhou Y."/>
        </authorList>
    </citation>
    <scope>NUCLEOTIDE SEQUENCE</scope>
    <source>
        <strain evidence="1">CGMCC 1.12777</strain>
    </source>
</reference>
<dbReference type="EMBL" id="BMFV01000014">
    <property type="protein sequence ID" value="GGH82292.1"/>
    <property type="molecule type" value="Genomic_DNA"/>
</dbReference>
<name>A0A8J2ZX33_9BACL</name>
<dbReference type="Proteomes" id="UP000656813">
    <property type="component" value="Unassembled WGS sequence"/>
</dbReference>
<proteinExistence type="predicted"/>